<evidence type="ECO:0000256" key="10">
    <source>
        <dbReference type="ARBA" id="ARBA00023224"/>
    </source>
</evidence>
<evidence type="ECO:0000256" key="9">
    <source>
        <dbReference type="ARBA" id="ARBA00023170"/>
    </source>
</evidence>
<keyword evidence="8 11" id="KW-0472">Membrane</keyword>
<dbReference type="InterPro" id="IPR051384">
    <property type="entry name" value="Mth_GPCR"/>
</dbReference>
<dbReference type="InterPro" id="IPR044860">
    <property type="entry name" value="Methusela_ecto_dom_1"/>
</dbReference>
<gene>
    <name evidence="14" type="ORF">CLUMA_CG012609</name>
</gene>
<keyword evidence="15" id="KW-1185">Reference proteome</keyword>
<dbReference type="CDD" id="cd15039">
    <property type="entry name" value="7tmB3_Methuselah-like"/>
    <property type="match status" value="1"/>
</dbReference>
<evidence type="ECO:0000256" key="5">
    <source>
        <dbReference type="ARBA" id="ARBA00022729"/>
    </source>
</evidence>
<dbReference type="SUPFAM" id="SSF81321">
    <property type="entry name" value="Family A G protein-coupled receptor-like"/>
    <property type="match status" value="1"/>
</dbReference>
<keyword evidence="5 12" id="KW-0732">Signal</keyword>
<evidence type="ECO:0000256" key="7">
    <source>
        <dbReference type="ARBA" id="ARBA00023040"/>
    </source>
</evidence>
<feature type="chain" id="PRO_5012294814" evidence="12">
    <location>
        <begin position="23"/>
        <end position="523"/>
    </location>
</feature>
<feature type="transmembrane region" description="Helical" evidence="11">
    <location>
        <begin position="417"/>
        <end position="439"/>
    </location>
</feature>
<dbReference type="Gene3D" id="2.30.160.11">
    <property type="match status" value="1"/>
</dbReference>
<evidence type="ECO:0000256" key="8">
    <source>
        <dbReference type="ARBA" id="ARBA00023136"/>
    </source>
</evidence>
<name>A0A1J1II64_9DIPT</name>
<protein>
    <submittedName>
        <fullName evidence="14">CLUMA_CG012609, isoform A</fullName>
    </submittedName>
</protein>
<feature type="transmembrane region" description="Helical" evidence="11">
    <location>
        <begin position="240"/>
        <end position="261"/>
    </location>
</feature>
<keyword evidence="10" id="KW-0807">Transducer</keyword>
<keyword evidence="4 11" id="KW-0812">Transmembrane</keyword>
<dbReference type="GO" id="GO:0005886">
    <property type="term" value="C:plasma membrane"/>
    <property type="evidence" value="ECO:0007669"/>
    <property type="project" value="UniProtKB-SubCell"/>
</dbReference>
<evidence type="ECO:0000256" key="3">
    <source>
        <dbReference type="ARBA" id="ARBA00022475"/>
    </source>
</evidence>
<organism evidence="14 15">
    <name type="scientific">Clunio marinus</name>
    <dbReference type="NCBI Taxonomy" id="568069"/>
    <lineage>
        <taxon>Eukaryota</taxon>
        <taxon>Metazoa</taxon>
        <taxon>Ecdysozoa</taxon>
        <taxon>Arthropoda</taxon>
        <taxon>Hexapoda</taxon>
        <taxon>Insecta</taxon>
        <taxon>Pterygota</taxon>
        <taxon>Neoptera</taxon>
        <taxon>Endopterygota</taxon>
        <taxon>Diptera</taxon>
        <taxon>Nematocera</taxon>
        <taxon>Chironomoidea</taxon>
        <taxon>Chironomidae</taxon>
        <taxon>Clunio</taxon>
    </lineage>
</organism>
<keyword evidence="7" id="KW-0297">G-protein coupled receptor</keyword>
<dbReference type="InterPro" id="IPR023311">
    <property type="entry name" value="Methusela_ecto_dom_2"/>
</dbReference>
<feature type="transmembrane region" description="Helical" evidence="11">
    <location>
        <begin position="445"/>
        <end position="466"/>
    </location>
</feature>
<comment type="subcellular location">
    <subcellularLocation>
        <location evidence="1">Cell membrane</location>
        <topology evidence="1">Multi-pass membrane protein</topology>
    </subcellularLocation>
</comment>
<feature type="transmembrane region" description="Helical" evidence="11">
    <location>
        <begin position="207"/>
        <end position="228"/>
    </location>
</feature>
<dbReference type="Pfam" id="PF06652">
    <property type="entry name" value="Methuselah_N"/>
    <property type="match status" value="1"/>
</dbReference>
<evidence type="ECO:0000313" key="14">
    <source>
        <dbReference type="EMBL" id="CRK99458.1"/>
    </source>
</evidence>
<evidence type="ECO:0000256" key="1">
    <source>
        <dbReference type="ARBA" id="ARBA00004651"/>
    </source>
</evidence>
<feature type="signal peptide" evidence="12">
    <location>
        <begin position="1"/>
        <end position="22"/>
    </location>
</feature>
<keyword evidence="9" id="KW-0675">Receptor</keyword>
<evidence type="ECO:0000256" key="6">
    <source>
        <dbReference type="ARBA" id="ARBA00022989"/>
    </source>
</evidence>
<keyword evidence="3" id="KW-1003">Cell membrane</keyword>
<dbReference type="Proteomes" id="UP000183832">
    <property type="component" value="Unassembled WGS sequence"/>
</dbReference>
<feature type="transmembrane region" description="Helical" evidence="11">
    <location>
        <begin position="314"/>
        <end position="335"/>
    </location>
</feature>
<feature type="transmembrane region" description="Helical" evidence="11">
    <location>
        <begin position="273"/>
        <end position="293"/>
    </location>
</feature>
<dbReference type="InterPro" id="IPR036272">
    <property type="entry name" value="Methuselah_N_sf"/>
</dbReference>
<proteinExistence type="inferred from homology"/>
<dbReference type="InterPro" id="IPR010596">
    <property type="entry name" value="Methuselah_N_dom"/>
</dbReference>
<dbReference type="PANTHER" id="PTHR47154:SF2">
    <property type="entry name" value="G-PROTEIN COUPLED RECEPTOR MTH-RELATED"/>
    <property type="match status" value="1"/>
</dbReference>
<feature type="domain" description="G-protein coupled receptors family 2 profile 2" evidence="13">
    <location>
        <begin position="204"/>
        <end position="468"/>
    </location>
</feature>
<dbReference type="GO" id="GO:0008528">
    <property type="term" value="F:G protein-coupled peptide receptor activity"/>
    <property type="evidence" value="ECO:0007669"/>
    <property type="project" value="TreeGrafter"/>
</dbReference>
<reference evidence="14 15" key="1">
    <citation type="submission" date="2015-04" db="EMBL/GenBank/DDBJ databases">
        <authorList>
            <person name="Syromyatnikov M.Y."/>
            <person name="Popov V.N."/>
        </authorList>
    </citation>
    <scope>NUCLEOTIDE SEQUENCE [LARGE SCALE GENOMIC DNA]</scope>
</reference>
<dbReference type="InterPro" id="IPR017981">
    <property type="entry name" value="GPCR_2-like_7TM"/>
</dbReference>
<keyword evidence="6 11" id="KW-1133">Transmembrane helix</keyword>
<dbReference type="PANTHER" id="PTHR47154">
    <property type="entry name" value="G-PROTEIN COUPLED RECEPTOR MTH-RELATED"/>
    <property type="match status" value="1"/>
</dbReference>
<dbReference type="Gene3D" id="1.20.1070.10">
    <property type="entry name" value="Rhodopsin 7-helix transmembrane proteins"/>
    <property type="match status" value="1"/>
</dbReference>
<evidence type="ECO:0000256" key="12">
    <source>
        <dbReference type="SAM" id="SignalP"/>
    </source>
</evidence>
<evidence type="ECO:0000256" key="4">
    <source>
        <dbReference type="ARBA" id="ARBA00022692"/>
    </source>
</evidence>
<evidence type="ECO:0000313" key="15">
    <source>
        <dbReference type="Proteomes" id="UP000183832"/>
    </source>
</evidence>
<accession>A0A1J1II64</accession>
<evidence type="ECO:0000256" key="11">
    <source>
        <dbReference type="SAM" id="Phobius"/>
    </source>
</evidence>
<dbReference type="OrthoDB" id="6134459at2759"/>
<comment type="similarity">
    <text evidence="2">Belongs to the G-protein coupled receptor 2 family. Mth subfamily.</text>
</comment>
<evidence type="ECO:0000259" key="13">
    <source>
        <dbReference type="PROSITE" id="PS50261"/>
    </source>
</evidence>
<sequence length="523" mass="60154">MIMWYRLLVISIIISARHFCHAFYFQEGEPCSFFDTMNITSGKQDQNGNFNFNGEIFKKGTFATYNYTIENFTDLVAAEPHIRGCVCNSKPCIRLCCIDEEADENSTCISTNVLSVPTHDEPEEINLSGNTYGVLVGRPCPVMYKLIPEEYDDDVWYFVHGSIQLGNGKIASTQDYCFAQMALNDTQEKITEVLFCYHSETDVRLKLYPLGMLFSLPFLLVTFCVYGLIPELRNLHGKCLMCYVFALMILYTSLSIVQLESESFTPDTYPCKLAGYSVYISVLLCFFWLNVMCFDMWSTFRGGMRGRGGDKKRFFVYCLYAFGTTFLFTATIFIIDHLESIPQKFRPLMGMTRCLVQKNIWAEGIYIYLPISTILIINITLYSITAYRIYKVQRETSAIRNGDSQKHSKMDADKDRFLLYLRLFIVMGVTWTMEAISWVVDDKKFFYASDILNCLLGVIIFILFVWKPKVKKLIIRRYRSLRKLPPTTSQMQSSGSMRTETSRISSGVHGGVKMVEKPMLEVS</sequence>
<evidence type="ECO:0000256" key="2">
    <source>
        <dbReference type="ARBA" id="ARBA00008979"/>
    </source>
</evidence>
<dbReference type="GO" id="GO:0007166">
    <property type="term" value="P:cell surface receptor signaling pathway"/>
    <property type="evidence" value="ECO:0007669"/>
    <property type="project" value="InterPro"/>
</dbReference>
<feature type="transmembrane region" description="Helical" evidence="11">
    <location>
        <begin position="365"/>
        <end position="390"/>
    </location>
</feature>
<dbReference type="Gene3D" id="2.170.180.11">
    <property type="entry name" value="Methuselah ectodomain, domain 2"/>
    <property type="match status" value="1"/>
</dbReference>
<dbReference type="EMBL" id="CVRI01000050">
    <property type="protein sequence ID" value="CRK99458.1"/>
    <property type="molecule type" value="Genomic_DNA"/>
</dbReference>
<dbReference type="PROSITE" id="PS50261">
    <property type="entry name" value="G_PROTEIN_RECEP_F2_4"/>
    <property type="match status" value="1"/>
</dbReference>
<dbReference type="SUPFAM" id="SSF63877">
    <property type="entry name" value="Methuselah ectodomain"/>
    <property type="match status" value="1"/>
</dbReference>
<dbReference type="AlphaFoldDB" id="A0A1J1II64"/>